<keyword evidence="3" id="KW-1185">Reference proteome</keyword>
<proteinExistence type="predicted"/>
<feature type="region of interest" description="Disordered" evidence="1">
    <location>
        <begin position="1"/>
        <end position="33"/>
    </location>
</feature>
<organism evidence="2 3">
    <name type="scientific">Trichostrongylus colubriformis</name>
    <name type="common">Black scour worm</name>
    <dbReference type="NCBI Taxonomy" id="6319"/>
    <lineage>
        <taxon>Eukaryota</taxon>
        <taxon>Metazoa</taxon>
        <taxon>Ecdysozoa</taxon>
        <taxon>Nematoda</taxon>
        <taxon>Chromadorea</taxon>
        <taxon>Rhabditida</taxon>
        <taxon>Rhabditina</taxon>
        <taxon>Rhabditomorpha</taxon>
        <taxon>Strongyloidea</taxon>
        <taxon>Trichostrongylidae</taxon>
        <taxon>Trichostrongylus</taxon>
    </lineage>
</organism>
<name>A0AAN8F338_TRICO</name>
<protein>
    <submittedName>
        <fullName evidence="2">Uncharacterized protein</fullName>
    </submittedName>
</protein>
<gene>
    <name evidence="2" type="ORF">GCK32_018992</name>
</gene>
<feature type="compositionally biased region" description="Polar residues" evidence="1">
    <location>
        <begin position="1"/>
        <end position="17"/>
    </location>
</feature>
<evidence type="ECO:0000313" key="2">
    <source>
        <dbReference type="EMBL" id="KAK5966522.1"/>
    </source>
</evidence>
<dbReference type="Proteomes" id="UP001331761">
    <property type="component" value="Unassembled WGS sequence"/>
</dbReference>
<sequence>VVSSRETTPSNGLNGATSGRRKKHSRGSSARHTLGVDVQWLKRLVTKKDEPEQIQPTITPTNDERISFTAVGGTERVSLRQRLPRLLNGEHKGLIRSSVSVNTIESSVDLLDSSTHPVDDWN</sequence>
<evidence type="ECO:0000256" key="1">
    <source>
        <dbReference type="SAM" id="MobiDB-lite"/>
    </source>
</evidence>
<reference evidence="2 3" key="1">
    <citation type="submission" date="2019-10" db="EMBL/GenBank/DDBJ databases">
        <title>Assembly and Annotation for the nematode Trichostrongylus colubriformis.</title>
        <authorList>
            <person name="Martin J."/>
        </authorList>
    </citation>
    <scope>NUCLEOTIDE SEQUENCE [LARGE SCALE GENOMIC DNA]</scope>
    <source>
        <strain evidence="2">G859</strain>
        <tissue evidence="2">Whole worm</tissue>
    </source>
</reference>
<evidence type="ECO:0000313" key="3">
    <source>
        <dbReference type="Proteomes" id="UP001331761"/>
    </source>
</evidence>
<comment type="caution">
    <text evidence="2">The sequence shown here is derived from an EMBL/GenBank/DDBJ whole genome shotgun (WGS) entry which is preliminary data.</text>
</comment>
<feature type="non-terminal residue" evidence="2">
    <location>
        <position position="1"/>
    </location>
</feature>
<dbReference type="AlphaFoldDB" id="A0AAN8F338"/>
<dbReference type="EMBL" id="WIXE01023432">
    <property type="protein sequence ID" value="KAK5966522.1"/>
    <property type="molecule type" value="Genomic_DNA"/>
</dbReference>
<accession>A0AAN8F338</accession>